<dbReference type="InterPro" id="IPR002035">
    <property type="entry name" value="VWF_A"/>
</dbReference>
<evidence type="ECO:0000259" key="1">
    <source>
        <dbReference type="PROSITE" id="PS50234"/>
    </source>
</evidence>
<sequence>MMGVLSSAPPMAGSTMRPMTNAATKTAMPTMKSTMGNTMPPMISTTMRKTMPPAMSTSMRNTMPPAMSTSMRNTMRPAMSTGMKSTMAPMVSTSMRNTMPPMADTTKRPTMAMTGATNMPSDSCFDKKADVVFLLDASTSEGADNFKKQLSFVKNLVANLNIGPQAVKVGLVTFSDDAHLQFNLDDHVDKSILQLALGFVPYQSGSTNMASGLNYVRMNSFQPAAGGRDDAQRVVVVITDGKADDPQAAYKEAFLLRKNGTIVLTLGIGPDVDSTALANIASSANYTVQAPDFDSLGLSLDKTFLMTCDACEQRAFDMVLLLDTSASEGLTHFQEQTAFAADFVSQFEIGPTKVQVAAATFGSAVYRQFYLNQYDDTTSVVDAIRRIVYTGGTTYTQLALQYVRTNFFADGYGHRKGVPKIVLIATDGRSTNRAETIRQADMLRNEGYIVYAVAIGNNLDLAEVNAIATDPSRVYQVQSFDDLQAFLPTLKSDLCFDCGQEPADVVFVLDSSSSEGPRNFQKQLYFAGNVTRQLAVAPDKVQVALVTFSTTAYNVFYLNRYKNKYDVLDAIARTNYIAGSTHTDEALTFVRLNTLSTLHGRRLQAQPVVIVLTDGQSSLPAETLSAAQLLQGTGATVIAVGIGSNTDDAELSAIASDAAHKFNVNSFDFLFSIQDQIVKETCEG</sequence>
<dbReference type="Proteomes" id="UP000762676">
    <property type="component" value="Unassembled WGS sequence"/>
</dbReference>
<keyword evidence="2" id="KW-0176">Collagen</keyword>
<comment type="caution">
    <text evidence="2">The sequence shown here is derived from an EMBL/GenBank/DDBJ whole genome shotgun (WGS) entry which is preliminary data.</text>
</comment>
<dbReference type="GO" id="GO:0005581">
    <property type="term" value="C:collagen trimer"/>
    <property type="evidence" value="ECO:0007669"/>
    <property type="project" value="UniProtKB-KW"/>
</dbReference>
<name>A0AAV4FN76_9GAST</name>
<dbReference type="AlphaFoldDB" id="A0AAV4FN76"/>
<dbReference type="SMART" id="SM00327">
    <property type="entry name" value="VWA"/>
    <property type="match status" value="3"/>
</dbReference>
<dbReference type="CDD" id="cd01472">
    <property type="entry name" value="vWA_collagen"/>
    <property type="match status" value="2"/>
</dbReference>
<gene>
    <name evidence="2" type="ORF">ElyMa_002170700</name>
</gene>
<feature type="domain" description="VWFA" evidence="1">
    <location>
        <begin position="504"/>
        <end position="677"/>
    </location>
</feature>
<dbReference type="PRINTS" id="PR00453">
    <property type="entry name" value="VWFADOMAIN"/>
</dbReference>
<dbReference type="EMBL" id="BMAT01004504">
    <property type="protein sequence ID" value="GFR74758.1"/>
    <property type="molecule type" value="Genomic_DNA"/>
</dbReference>
<dbReference type="InterPro" id="IPR050525">
    <property type="entry name" value="ECM_Assembly_Org"/>
</dbReference>
<proteinExistence type="predicted"/>
<protein>
    <submittedName>
        <fullName evidence="2">Collagen alpha-6(VI) chain</fullName>
    </submittedName>
</protein>
<dbReference type="SUPFAM" id="SSF53300">
    <property type="entry name" value="vWA-like"/>
    <property type="match status" value="3"/>
</dbReference>
<dbReference type="CDD" id="cd01450">
    <property type="entry name" value="vWFA_subfamily_ECM"/>
    <property type="match status" value="1"/>
</dbReference>
<dbReference type="Gene3D" id="3.40.50.410">
    <property type="entry name" value="von Willebrand factor, type A domain"/>
    <property type="match status" value="3"/>
</dbReference>
<feature type="domain" description="VWFA" evidence="1">
    <location>
        <begin position="317"/>
        <end position="490"/>
    </location>
</feature>
<dbReference type="PANTHER" id="PTHR24020:SF20">
    <property type="entry name" value="PH DOMAIN-CONTAINING PROTEIN"/>
    <property type="match status" value="1"/>
</dbReference>
<feature type="domain" description="VWFA" evidence="1">
    <location>
        <begin position="130"/>
        <end position="303"/>
    </location>
</feature>
<keyword evidence="3" id="KW-1185">Reference proteome</keyword>
<organism evidence="2 3">
    <name type="scientific">Elysia marginata</name>
    <dbReference type="NCBI Taxonomy" id="1093978"/>
    <lineage>
        <taxon>Eukaryota</taxon>
        <taxon>Metazoa</taxon>
        <taxon>Spiralia</taxon>
        <taxon>Lophotrochozoa</taxon>
        <taxon>Mollusca</taxon>
        <taxon>Gastropoda</taxon>
        <taxon>Heterobranchia</taxon>
        <taxon>Euthyneura</taxon>
        <taxon>Panpulmonata</taxon>
        <taxon>Sacoglossa</taxon>
        <taxon>Placobranchoidea</taxon>
        <taxon>Plakobranchidae</taxon>
        <taxon>Elysia</taxon>
    </lineage>
</organism>
<evidence type="ECO:0000313" key="3">
    <source>
        <dbReference type="Proteomes" id="UP000762676"/>
    </source>
</evidence>
<evidence type="ECO:0000313" key="2">
    <source>
        <dbReference type="EMBL" id="GFR74758.1"/>
    </source>
</evidence>
<reference evidence="2 3" key="1">
    <citation type="journal article" date="2021" name="Elife">
        <title>Chloroplast acquisition without the gene transfer in kleptoplastic sea slugs, Plakobranchus ocellatus.</title>
        <authorList>
            <person name="Maeda T."/>
            <person name="Takahashi S."/>
            <person name="Yoshida T."/>
            <person name="Shimamura S."/>
            <person name="Takaki Y."/>
            <person name="Nagai Y."/>
            <person name="Toyoda A."/>
            <person name="Suzuki Y."/>
            <person name="Arimoto A."/>
            <person name="Ishii H."/>
            <person name="Satoh N."/>
            <person name="Nishiyama T."/>
            <person name="Hasebe M."/>
            <person name="Maruyama T."/>
            <person name="Minagawa J."/>
            <person name="Obokata J."/>
            <person name="Shigenobu S."/>
        </authorList>
    </citation>
    <scope>NUCLEOTIDE SEQUENCE [LARGE SCALE GENOMIC DNA]</scope>
</reference>
<accession>A0AAV4FN76</accession>
<dbReference type="PROSITE" id="PS50234">
    <property type="entry name" value="VWFA"/>
    <property type="match status" value="3"/>
</dbReference>
<dbReference type="Pfam" id="PF00092">
    <property type="entry name" value="VWA"/>
    <property type="match status" value="3"/>
</dbReference>
<dbReference type="PANTHER" id="PTHR24020">
    <property type="entry name" value="COLLAGEN ALPHA"/>
    <property type="match status" value="1"/>
</dbReference>
<dbReference type="InterPro" id="IPR036465">
    <property type="entry name" value="vWFA_dom_sf"/>
</dbReference>